<evidence type="ECO:0000256" key="4">
    <source>
        <dbReference type="ARBA" id="ARBA00023242"/>
    </source>
</evidence>
<dbReference type="Pfam" id="PF08167">
    <property type="entry name" value="RIX1"/>
    <property type="match status" value="1"/>
</dbReference>
<dbReference type="SUPFAM" id="SSF48371">
    <property type="entry name" value="ARM repeat"/>
    <property type="match status" value="1"/>
</dbReference>
<comment type="subcellular location">
    <subcellularLocation>
        <location evidence="1">Nucleus</location>
    </subcellularLocation>
</comment>
<evidence type="ECO:0000256" key="5">
    <source>
        <dbReference type="SAM" id="MobiDB-lite"/>
    </source>
</evidence>
<accession>A0A9P4P089</accession>
<dbReference type="Proteomes" id="UP000800235">
    <property type="component" value="Unassembled WGS sequence"/>
</dbReference>
<dbReference type="AlphaFoldDB" id="A0A9P4P089"/>
<comment type="caution">
    <text evidence="7">The sequence shown here is derived from an EMBL/GenBank/DDBJ whole genome shotgun (WGS) entry which is preliminary data.</text>
</comment>
<dbReference type="PANTHER" id="PTHR34105">
    <property type="entry name" value="PROLINE-, GLUTAMIC ACID- AND LEUCINE-RICH PROTEIN 1"/>
    <property type="match status" value="1"/>
</dbReference>
<name>A0A9P4P089_9PEZI</name>
<comment type="similarity">
    <text evidence="2">Belongs to the RIX1/PELP1 family.</text>
</comment>
<evidence type="ECO:0000313" key="7">
    <source>
        <dbReference type="EMBL" id="KAF2434877.1"/>
    </source>
</evidence>
<dbReference type="EMBL" id="MU007015">
    <property type="protein sequence ID" value="KAF2434877.1"/>
    <property type="molecule type" value="Genomic_DNA"/>
</dbReference>
<dbReference type="OrthoDB" id="20900at2759"/>
<sequence length="725" mass="80715">MAPIAIDDRQSSSLRAITFRLTSTPTVNLPKISPHIAAQLISCKQILSASHDAVSKEDAALLHSFKTRLSSLLQDRSVEGRWSAVVLIKSVVELGGSEFLLGEKERCGGWIRGLTGILRKPDPSSTKHMVIITLTRMFLLTRDHQTLLRELTTPSLPPYITACLNLMEKNTQPSLVEPVLESLSHLIPRHPTIFRSFITRIRALALRILSKDPFNAWHADSYTPPLHLRTLAQKILVQLHQCAQKSGSAEEWNLAVRAIVASTHASVDQIFRAISEDWESVAGVRSTLEVGQTMTDQPERDEVDQVGLSSWKGLRSGSERILVLLGMLRRYISVPGASAVPLRLGVTVDLLTRVMSLRVPMDRKAAAWSRNNNQISRAEREELWSVLPSIHVAAVEVFLAIIQRLDAASTPINAQLLDLLPWLFESESSDVFLRTATYKAITSIVKITGPYLSKSSVSAIEAIIQYCCRDLMTTTPDAYPGLYESAYNLLPILLGTLPAQHIPVPARTELDRVAVLLKHEDALTASVLNPNVHKPSILPLMATLCPKNLATEALLRPRMPVIRTLISTNTQHEEEEEEAEQHEEEPVQNGKIEYTDQDLQNHIALTDVDVEEPEKVVDEPEKLTETTTTFASLTTKRTLEEPAVPVSPPKRMRREIEPLQLPVAKMENSTITQSEEIDTLMSGEEDDSDDGSDFEIPTLVMRGDSDDDDDDDDDDDEEEEEEEEG</sequence>
<gene>
    <name evidence="7" type="ORF">EJ08DRAFT_436999</name>
</gene>
<dbReference type="InterPro" id="IPR012583">
    <property type="entry name" value="RIX1_N"/>
</dbReference>
<feature type="compositionally biased region" description="Acidic residues" evidence="5">
    <location>
        <begin position="705"/>
        <end position="725"/>
    </location>
</feature>
<evidence type="ECO:0000256" key="1">
    <source>
        <dbReference type="ARBA" id="ARBA00004123"/>
    </source>
</evidence>
<evidence type="ECO:0000259" key="6">
    <source>
        <dbReference type="Pfam" id="PF08167"/>
    </source>
</evidence>
<evidence type="ECO:0000256" key="3">
    <source>
        <dbReference type="ARBA" id="ARBA00021502"/>
    </source>
</evidence>
<feature type="compositionally biased region" description="Acidic residues" evidence="5">
    <location>
        <begin position="573"/>
        <end position="583"/>
    </location>
</feature>
<feature type="region of interest" description="Disordered" evidence="5">
    <location>
        <begin position="569"/>
        <end position="588"/>
    </location>
</feature>
<reference evidence="7" key="1">
    <citation type="journal article" date="2020" name="Stud. Mycol.">
        <title>101 Dothideomycetes genomes: a test case for predicting lifestyles and emergence of pathogens.</title>
        <authorList>
            <person name="Haridas S."/>
            <person name="Albert R."/>
            <person name="Binder M."/>
            <person name="Bloem J."/>
            <person name="Labutti K."/>
            <person name="Salamov A."/>
            <person name="Andreopoulos B."/>
            <person name="Baker S."/>
            <person name="Barry K."/>
            <person name="Bills G."/>
            <person name="Bluhm B."/>
            <person name="Cannon C."/>
            <person name="Castanera R."/>
            <person name="Culley D."/>
            <person name="Daum C."/>
            <person name="Ezra D."/>
            <person name="Gonzalez J."/>
            <person name="Henrissat B."/>
            <person name="Kuo A."/>
            <person name="Liang C."/>
            <person name="Lipzen A."/>
            <person name="Lutzoni F."/>
            <person name="Magnuson J."/>
            <person name="Mondo S."/>
            <person name="Nolan M."/>
            <person name="Ohm R."/>
            <person name="Pangilinan J."/>
            <person name="Park H.-J."/>
            <person name="Ramirez L."/>
            <person name="Alfaro M."/>
            <person name="Sun H."/>
            <person name="Tritt A."/>
            <person name="Yoshinaga Y."/>
            <person name="Zwiers L.-H."/>
            <person name="Turgeon B."/>
            <person name="Goodwin S."/>
            <person name="Spatafora J."/>
            <person name="Crous P."/>
            <person name="Grigoriev I."/>
        </authorList>
    </citation>
    <scope>NUCLEOTIDE SEQUENCE</scope>
    <source>
        <strain evidence="7">CBS 130266</strain>
    </source>
</reference>
<evidence type="ECO:0000256" key="2">
    <source>
        <dbReference type="ARBA" id="ARBA00010511"/>
    </source>
</evidence>
<dbReference type="InterPro" id="IPR016024">
    <property type="entry name" value="ARM-type_fold"/>
</dbReference>
<feature type="region of interest" description="Disordered" evidence="5">
    <location>
        <begin position="663"/>
        <end position="725"/>
    </location>
</feature>
<feature type="compositionally biased region" description="Acidic residues" evidence="5">
    <location>
        <begin position="675"/>
        <end position="693"/>
    </location>
</feature>
<evidence type="ECO:0000313" key="8">
    <source>
        <dbReference type="Proteomes" id="UP000800235"/>
    </source>
</evidence>
<keyword evidence="4" id="KW-0539">Nucleus</keyword>
<organism evidence="7 8">
    <name type="scientific">Tothia fuscella</name>
    <dbReference type="NCBI Taxonomy" id="1048955"/>
    <lineage>
        <taxon>Eukaryota</taxon>
        <taxon>Fungi</taxon>
        <taxon>Dikarya</taxon>
        <taxon>Ascomycota</taxon>
        <taxon>Pezizomycotina</taxon>
        <taxon>Dothideomycetes</taxon>
        <taxon>Pleosporomycetidae</taxon>
        <taxon>Venturiales</taxon>
        <taxon>Cylindrosympodiaceae</taxon>
        <taxon>Tothia</taxon>
    </lineage>
</organism>
<keyword evidence="8" id="KW-1185">Reference proteome</keyword>
<dbReference type="PANTHER" id="PTHR34105:SF1">
    <property type="entry name" value="PROLINE-, GLUTAMIC ACID- AND LEUCINE-RICH PROTEIN 1"/>
    <property type="match status" value="1"/>
</dbReference>
<feature type="domain" description="Pre-rRNA-processing protein RIX1 N-terminal" evidence="6">
    <location>
        <begin position="14"/>
        <end position="215"/>
    </location>
</feature>
<dbReference type="GO" id="GO:0006364">
    <property type="term" value="P:rRNA processing"/>
    <property type="evidence" value="ECO:0007669"/>
    <property type="project" value="TreeGrafter"/>
</dbReference>
<protein>
    <recommendedName>
        <fullName evidence="3">Pre-rRNA-processing protein RIX1</fullName>
    </recommendedName>
</protein>
<dbReference type="GO" id="GO:0005634">
    <property type="term" value="C:nucleus"/>
    <property type="evidence" value="ECO:0007669"/>
    <property type="project" value="UniProtKB-SubCell"/>
</dbReference>
<proteinExistence type="inferred from homology"/>